<organism evidence="9 10">
    <name type="scientific">Orchesella dallaii</name>
    <dbReference type="NCBI Taxonomy" id="48710"/>
    <lineage>
        <taxon>Eukaryota</taxon>
        <taxon>Metazoa</taxon>
        <taxon>Ecdysozoa</taxon>
        <taxon>Arthropoda</taxon>
        <taxon>Hexapoda</taxon>
        <taxon>Collembola</taxon>
        <taxon>Entomobryomorpha</taxon>
        <taxon>Entomobryoidea</taxon>
        <taxon>Orchesellidae</taxon>
        <taxon>Orchesellinae</taxon>
        <taxon>Orchesella</taxon>
    </lineage>
</organism>
<gene>
    <name evidence="9" type="ORF">ODALV1_LOCUS24000</name>
</gene>
<reference evidence="9 10" key="1">
    <citation type="submission" date="2024-08" db="EMBL/GenBank/DDBJ databases">
        <authorList>
            <person name="Cucini C."/>
            <person name="Frati F."/>
        </authorList>
    </citation>
    <scope>NUCLEOTIDE SEQUENCE [LARGE SCALE GENOMIC DNA]</scope>
</reference>
<feature type="transmembrane region" description="Helical" evidence="8">
    <location>
        <begin position="384"/>
        <end position="404"/>
    </location>
</feature>
<comment type="subcellular location">
    <subcellularLocation>
        <location evidence="1">Cell membrane</location>
        <topology evidence="1">Multi-pass membrane protein</topology>
    </subcellularLocation>
</comment>
<evidence type="ECO:0000256" key="1">
    <source>
        <dbReference type="ARBA" id="ARBA00004651"/>
    </source>
</evidence>
<keyword evidence="7" id="KW-0325">Glycoprotein</keyword>
<evidence type="ECO:0000256" key="8">
    <source>
        <dbReference type="SAM" id="Phobius"/>
    </source>
</evidence>
<dbReference type="InterPro" id="IPR052192">
    <property type="entry name" value="Insect_Ionotropic_Sensory_Rcpt"/>
</dbReference>
<comment type="caution">
    <text evidence="9">The sequence shown here is derived from an EMBL/GenBank/DDBJ whole genome shotgun (WGS) entry which is preliminary data.</text>
</comment>
<keyword evidence="4 8" id="KW-1133">Transmembrane helix</keyword>
<evidence type="ECO:0000313" key="9">
    <source>
        <dbReference type="EMBL" id="CAL8131037.1"/>
    </source>
</evidence>
<dbReference type="Proteomes" id="UP001642540">
    <property type="component" value="Unassembled WGS sequence"/>
</dbReference>
<feature type="transmembrane region" description="Helical" evidence="8">
    <location>
        <begin position="646"/>
        <end position="666"/>
    </location>
</feature>
<keyword evidence="3 8" id="KW-0812">Transmembrane</keyword>
<dbReference type="PANTHER" id="PTHR42643:SF24">
    <property type="entry name" value="IONOTROPIC RECEPTOR 60A"/>
    <property type="match status" value="1"/>
</dbReference>
<dbReference type="PANTHER" id="PTHR42643">
    <property type="entry name" value="IONOTROPIC RECEPTOR 20A-RELATED"/>
    <property type="match status" value="1"/>
</dbReference>
<proteinExistence type="predicted"/>
<keyword evidence="2" id="KW-1003">Cell membrane</keyword>
<evidence type="ECO:0000313" key="10">
    <source>
        <dbReference type="Proteomes" id="UP001642540"/>
    </source>
</evidence>
<keyword evidence="5 8" id="KW-0472">Membrane</keyword>
<evidence type="ECO:0000256" key="6">
    <source>
        <dbReference type="ARBA" id="ARBA00023170"/>
    </source>
</evidence>
<evidence type="ECO:0000256" key="5">
    <source>
        <dbReference type="ARBA" id="ARBA00023136"/>
    </source>
</evidence>
<evidence type="ECO:0008006" key="11">
    <source>
        <dbReference type="Google" id="ProtNLM"/>
    </source>
</evidence>
<name>A0ABP1RMN9_9HEXA</name>
<keyword evidence="6" id="KW-0675">Receptor</keyword>
<sequence length="668" mass="77385">MSYGYSSLLNRVLLPSTPLSHYASSFFKNFYDCLFQFHTSNTSWEQRIGWVEYDPLLKYYGGISPFTIQSSAASNSILQPKRHESQYGNRSLTRRYSNCSIQLKLPCQDIRDGTATWHKEFVWQIISIGTKCRPAKLETFSSVYFAIYNFQHVFMLCWSCHPLVATRLPKDNAMITISGYLRLWKKLHKTLNRALIGINFELSLTRSVSRWDCNIHKVYAVPVYDCVYFTLLKTLNVTFANIHLHSPFAHPTSPLYQGLIQTLIPLSESTREIMLSRNYDMLPYAMHINPYSYFMVREQIPINWEALIHPFDSLTWIFSTVTIFTVGLMLCLELKAWRGKCSPVNFHIILPTVSKLSSQGGFAAAALLVHQSVSIDQFMKKSQISLLILWCFWGFVAVTLSQFYEGTLFSFLSTTVSPWVPQTLEEILQTKIFMFTQGSGQNYTNGTASNKYSMLRDSILHETIENNPEKNNSAIGELYRKIQWFRVAYTVDTTLEFRKHGWITHSSNAAKVKVPKSFFFIDTDVQVNFLRTYLSIISERWLSKPSPLNLFVNRHGWVIKKNHMYETFKWKFIQLYESGIFDRWDEFFLKHDIVHHVKKAVGNISLGKGQNGISVTNLFHYVYCSEQKLSVVAEEFPIGFDMLEMVILYAAVCIIVSGILFIYELFKH</sequence>
<dbReference type="EMBL" id="CAXLJM020000086">
    <property type="protein sequence ID" value="CAL8131037.1"/>
    <property type="molecule type" value="Genomic_DNA"/>
</dbReference>
<evidence type="ECO:0000256" key="3">
    <source>
        <dbReference type="ARBA" id="ARBA00022692"/>
    </source>
</evidence>
<keyword evidence="10" id="KW-1185">Reference proteome</keyword>
<accession>A0ABP1RMN9</accession>
<protein>
    <recommendedName>
        <fullName evidence="11">Ionotropic glutamate receptor C-terminal domain-containing protein</fullName>
    </recommendedName>
</protein>
<feature type="transmembrane region" description="Helical" evidence="8">
    <location>
        <begin position="313"/>
        <end position="332"/>
    </location>
</feature>
<evidence type="ECO:0000256" key="2">
    <source>
        <dbReference type="ARBA" id="ARBA00022475"/>
    </source>
</evidence>
<evidence type="ECO:0000256" key="7">
    <source>
        <dbReference type="ARBA" id="ARBA00023180"/>
    </source>
</evidence>
<evidence type="ECO:0000256" key="4">
    <source>
        <dbReference type="ARBA" id="ARBA00022989"/>
    </source>
</evidence>